<evidence type="ECO:0000256" key="4">
    <source>
        <dbReference type="ARBA" id="ARBA00023180"/>
    </source>
</evidence>
<sequence>LSPFRFHTAGTVGVLKLILNHGCSSANTAGVFHLRSPDGRYQMNFTQADAACQAEEATLATFKQLGDAQQVNITAHTERSGFISSDGTLLMFSQQIHWEGMEKTASSPGWARPPNARRSRRVWLHAQLVSMSPSPAPKVLLHLA</sequence>
<dbReference type="AlphaFoldDB" id="A0A3Q2UIX9"/>
<protein>
    <recommendedName>
        <fullName evidence="6">Link domain-containing protein</fullName>
    </recommendedName>
</protein>
<proteinExistence type="predicted"/>
<dbReference type="GO" id="GO:0005540">
    <property type="term" value="F:hyaluronic acid binding"/>
    <property type="evidence" value="ECO:0007669"/>
    <property type="project" value="InterPro"/>
</dbReference>
<comment type="caution">
    <text evidence="5">Lacks conserved residue(s) required for the propagation of feature annotation.</text>
</comment>
<keyword evidence="3" id="KW-1015">Disulfide bond</keyword>
<name>A0A3Q2UIX9_FUNHE</name>
<evidence type="ECO:0000313" key="8">
    <source>
        <dbReference type="Proteomes" id="UP000265000"/>
    </source>
</evidence>
<dbReference type="SUPFAM" id="SSF56436">
    <property type="entry name" value="C-type lectin-like"/>
    <property type="match status" value="1"/>
</dbReference>
<dbReference type="GO" id="GO:0016020">
    <property type="term" value="C:membrane"/>
    <property type="evidence" value="ECO:0007669"/>
    <property type="project" value="UniProtKB-SubCell"/>
</dbReference>
<dbReference type="Gene3D" id="3.10.100.10">
    <property type="entry name" value="Mannose-Binding Protein A, subunit A"/>
    <property type="match status" value="1"/>
</dbReference>
<dbReference type="PANTHER" id="PTHR24038:SF8">
    <property type="entry name" value="STABILIN-1"/>
    <property type="match status" value="1"/>
</dbReference>
<evidence type="ECO:0000256" key="3">
    <source>
        <dbReference type="ARBA" id="ARBA00023157"/>
    </source>
</evidence>
<dbReference type="STRING" id="8078.ENSFHEP00000030565"/>
<evidence type="ECO:0000256" key="2">
    <source>
        <dbReference type="ARBA" id="ARBA00023136"/>
    </source>
</evidence>
<organism evidence="7 8">
    <name type="scientific">Fundulus heteroclitus</name>
    <name type="common">Killifish</name>
    <name type="synonym">Mummichog</name>
    <dbReference type="NCBI Taxonomy" id="8078"/>
    <lineage>
        <taxon>Eukaryota</taxon>
        <taxon>Metazoa</taxon>
        <taxon>Chordata</taxon>
        <taxon>Craniata</taxon>
        <taxon>Vertebrata</taxon>
        <taxon>Euteleostomi</taxon>
        <taxon>Actinopterygii</taxon>
        <taxon>Neopterygii</taxon>
        <taxon>Teleostei</taxon>
        <taxon>Neoteleostei</taxon>
        <taxon>Acanthomorphata</taxon>
        <taxon>Ovalentaria</taxon>
        <taxon>Atherinomorphae</taxon>
        <taxon>Cyprinodontiformes</taxon>
        <taxon>Fundulidae</taxon>
        <taxon>Fundulus</taxon>
    </lineage>
</organism>
<evidence type="ECO:0000259" key="6">
    <source>
        <dbReference type="PROSITE" id="PS50963"/>
    </source>
</evidence>
<keyword evidence="8" id="KW-1185">Reference proteome</keyword>
<accession>A0A3Q2UIX9</accession>
<comment type="subcellular location">
    <subcellularLocation>
        <location evidence="1">Membrane</location>
    </subcellularLocation>
</comment>
<dbReference type="PANTHER" id="PTHR24038">
    <property type="entry name" value="STABILIN"/>
    <property type="match status" value="1"/>
</dbReference>
<evidence type="ECO:0000313" key="7">
    <source>
        <dbReference type="Ensembl" id="ENSFHEP00000030565.1"/>
    </source>
</evidence>
<dbReference type="Ensembl" id="ENSFHET00000022195.1">
    <property type="protein sequence ID" value="ENSFHEP00000030565.1"/>
    <property type="gene ID" value="ENSFHEG00000015934.1"/>
</dbReference>
<dbReference type="InterPro" id="IPR000538">
    <property type="entry name" value="Link_dom"/>
</dbReference>
<dbReference type="PROSITE" id="PS50963">
    <property type="entry name" value="LINK_2"/>
    <property type="match status" value="1"/>
</dbReference>
<dbReference type="Pfam" id="PF00193">
    <property type="entry name" value="Xlink"/>
    <property type="match status" value="1"/>
</dbReference>
<reference evidence="7" key="1">
    <citation type="submission" date="2025-08" db="UniProtKB">
        <authorList>
            <consortium name="Ensembl"/>
        </authorList>
    </citation>
    <scope>IDENTIFICATION</scope>
</reference>
<dbReference type="GO" id="GO:0007155">
    <property type="term" value="P:cell adhesion"/>
    <property type="evidence" value="ECO:0007669"/>
    <property type="project" value="InterPro"/>
</dbReference>
<dbReference type="InterPro" id="IPR016186">
    <property type="entry name" value="C-type_lectin-like/link_sf"/>
</dbReference>
<dbReference type="GeneTree" id="ENSGT00970000197978"/>
<reference evidence="7" key="2">
    <citation type="submission" date="2025-09" db="UniProtKB">
        <authorList>
            <consortium name="Ensembl"/>
        </authorList>
    </citation>
    <scope>IDENTIFICATION</scope>
</reference>
<dbReference type="SMART" id="SM00445">
    <property type="entry name" value="LINK"/>
    <property type="match status" value="1"/>
</dbReference>
<keyword evidence="2" id="KW-0472">Membrane</keyword>
<evidence type="ECO:0000256" key="1">
    <source>
        <dbReference type="ARBA" id="ARBA00004370"/>
    </source>
</evidence>
<feature type="domain" description="Link" evidence="6">
    <location>
        <begin position="30"/>
        <end position="126"/>
    </location>
</feature>
<dbReference type="Proteomes" id="UP000265000">
    <property type="component" value="Unplaced"/>
</dbReference>
<keyword evidence="4" id="KW-0325">Glycoprotein</keyword>
<dbReference type="InterPro" id="IPR016187">
    <property type="entry name" value="CTDL_fold"/>
</dbReference>
<evidence type="ECO:0000256" key="5">
    <source>
        <dbReference type="PROSITE-ProRule" id="PRU00323"/>
    </source>
</evidence>